<feature type="transmembrane region" description="Helical" evidence="1">
    <location>
        <begin position="113"/>
        <end position="132"/>
    </location>
</feature>
<dbReference type="RefSeq" id="WP_165905257.1">
    <property type="nucleotide sequence ID" value="NZ_SLWW01000002.1"/>
</dbReference>
<protein>
    <recommendedName>
        <fullName evidence="2">CAAX prenyl protease 2/Lysostaphin resistance protein A-like domain-containing protein</fullName>
    </recommendedName>
</protein>
<dbReference type="AlphaFoldDB" id="A0A4R2KRD6"/>
<feature type="domain" description="CAAX prenyl protease 2/Lysostaphin resistance protein A-like" evidence="2">
    <location>
        <begin position="145"/>
        <end position="242"/>
    </location>
</feature>
<dbReference type="Pfam" id="PF02517">
    <property type="entry name" value="Rce1-like"/>
    <property type="match status" value="1"/>
</dbReference>
<dbReference type="GO" id="GO:0080120">
    <property type="term" value="P:CAAX-box protein maturation"/>
    <property type="evidence" value="ECO:0007669"/>
    <property type="project" value="UniProtKB-ARBA"/>
</dbReference>
<evidence type="ECO:0000313" key="4">
    <source>
        <dbReference type="Proteomes" id="UP000295142"/>
    </source>
</evidence>
<dbReference type="Proteomes" id="UP000295142">
    <property type="component" value="Unassembled WGS sequence"/>
</dbReference>
<feature type="transmembrane region" description="Helical" evidence="1">
    <location>
        <begin position="273"/>
        <end position="292"/>
    </location>
</feature>
<sequence>MRYRPHESLIQPARARPELWRLVAGGVMAVAVHLGLIYAAFGLVAAASGTEIAASVFAGVFATTLTVADALWLLASFGCLVVGTLVAARLVHNRGLVSLTGPPGRAIADFARVLWALALLYAALWLILPTGLEVTPNLGGGRWLALLPLALPLILLQVGAEELFFRGYLQQQLAARFKSPAIWIGLPAALFAWGHYLPEQSGGNALMVAAWAGLFAAVAADLTARTGTLGAAIALHFANNAVAILVIALPGPVAALALYTYPFAADDPALGPLFLVDLGVIAVSWLAARVVLRV</sequence>
<keyword evidence="4" id="KW-1185">Reference proteome</keyword>
<dbReference type="EMBL" id="SLWW01000002">
    <property type="protein sequence ID" value="TCO73519.1"/>
    <property type="molecule type" value="Genomic_DNA"/>
</dbReference>
<feature type="transmembrane region" description="Helical" evidence="1">
    <location>
        <begin position="144"/>
        <end position="165"/>
    </location>
</feature>
<keyword evidence="1" id="KW-0812">Transmembrane</keyword>
<dbReference type="InterPro" id="IPR003675">
    <property type="entry name" value="Rce1/LyrA-like_dom"/>
</dbReference>
<accession>A0A4R2KRD6</accession>
<reference evidence="3 4" key="1">
    <citation type="submission" date="2019-03" db="EMBL/GenBank/DDBJ databases">
        <title>Genomic Encyclopedia of Type Strains, Phase IV (KMG-IV): sequencing the most valuable type-strain genomes for metagenomic binning, comparative biology and taxonomic classification.</title>
        <authorList>
            <person name="Goeker M."/>
        </authorList>
    </citation>
    <scope>NUCLEOTIDE SEQUENCE [LARGE SCALE GENOMIC DNA]</scope>
    <source>
        <strain evidence="3 4">DSM 4868</strain>
    </source>
</reference>
<organism evidence="3 4">
    <name type="scientific">Rhodovulum euryhalinum</name>
    <dbReference type="NCBI Taxonomy" id="35805"/>
    <lineage>
        <taxon>Bacteria</taxon>
        <taxon>Pseudomonadati</taxon>
        <taxon>Pseudomonadota</taxon>
        <taxon>Alphaproteobacteria</taxon>
        <taxon>Rhodobacterales</taxon>
        <taxon>Paracoccaceae</taxon>
        <taxon>Rhodovulum</taxon>
    </lineage>
</organism>
<name>A0A4R2KRD6_9RHOB</name>
<dbReference type="GO" id="GO:0004175">
    <property type="term" value="F:endopeptidase activity"/>
    <property type="evidence" value="ECO:0007669"/>
    <property type="project" value="UniProtKB-ARBA"/>
</dbReference>
<proteinExistence type="predicted"/>
<feature type="transmembrane region" description="Helical" evidence="1">
    <location>
        <begin position="202"/>
        <end position="220"/>
    </location>
</feature>
<evidence type="ECO:0000313" key="3">
    <source>
        <dbReference type="EMBL" id="TCO73519.1"/>
    </source>
</evidence>
<feature type="transmembrane region" description="Helical" evidence="1">
    <location>
        <begin position="20"/>
        <end position="41"/>
    </location>
</feature>
<comment type="caution">
    <text evidence="3">The sequence shown here is derived from an EMBL/GenBank/DDBJ whole genome shotgun (WGS) entry which is preliminary data.</text>
</comment>
<keyword evidence="1" id="KW-1133">Transmembrane helix</keyword>
<feature type="transmembrane region" description="Helical" evidence="1">
    <location>
        <begin position="177"/>
        <end position="196"/>
    </location>
</feature>
<feature type="transmembrane region" description="Helical" evidence="1">
    <location>
        <begin position="70"/>
        <end position="92"/>
    </location>
</feature>
<gene>
    <name evidence="3" type="ORF">EV655_102284</name>
</gene>
<evidence type="ECO:0000256" key="1">
    <source>
        <dbReference type="SAM" id="Phobius"/>
    </source>
</evidence>
<evidence type="ECO:0000259" key="2">
    <source>
        <dbReference type="Pfam" id="PF02517"/>
    </source>
</evidence>
<feature type="transmembrane region" description="Helical" evidence="1">
    <location>
        <begin position="241"/>
        <end position="261"/>
    </location>
</feature>
<keyword evidence="1" id="KW-0472">Membrane</keyword>